<keyword evidence="6" id="KW-0663">Pyridoxal phosphate</keyword>
<dbReference type="PANTHER" id="PTHR11601:SF34">
    <property type="entry name" value="CYSTEINE DESULFURASE"/>
    <property type="match status" value="1"/>
</dbReference>
<gene>
    <name evidence="12" type="ORF">L0P57_09545</name>
</gene>
<keyword evidence="13" id="KW-1185">Reference proteome</keyword>
<keyword evidence="8" id="KW-0411">Iron-sulfur</keyword>
<dbReference type="InterPro" id="IPR015424">
    <property type="entry name" value="PyrdxlP-dep_Trfase"/>
</dbReference>
<evidence type="ECO:0000256" key="3">
    <source>
        <dbReference type="ARBA" id="ARBA00012239"/>
    </source>
</evidence>
<evidence type="ECO:0000256" key="1">
    <source>
        <dbReference type="ARBA" id="ARBA00001933"/>
    </source>
</evidence>
<dbReference type="InterPro" id="IPR016454">
    <property type="entry name" value="Cysteine_dSase"/>
</dbReference>
<dbReference type="InterPro" id="IPR015422">
    <property type="entry name" value="PyrdxlP-dep_Trfase_small"/>
</dbReference>
<evidence type="ECO:0000256" key="2">
    <source>
        <dbReference type="ARBA" id="ARBA00006490"/>
    </source>
</evidence>
<dbReference type="Gene3D" id="3.40.640.10">
    <property type="entry name" value="Type I PLP-dependent aspartate aminotransferase-like (Major domain)"/>
    <property type="match status" value="1"/>
</dbReference>
<evidence type="ECO:0000256" key="4">
    <source>
        <dbReference type="ARBA" id="ARBA00022679"/>
    </source>
</evidence>
<comment type="cofactor">
    <cofactor evidence="1 10">
        <name>pyridoxal 5'-phosphate</name>
        <dbReference type="ChEBI" id="CHEBI:597326"/>
    </cofactor>
</comment>
<evidence type="ECO:0000256" key="10">
    <source>
        <dbReference type="RuleBase" id="RU004504"/>
    </source>
</evidence>
<evidence type="ECO:0000256" key="7">
    <source>
        <dbReference type="ARBA" id="ARBA00023004"/>
    </source>
</evidence>
<evidence type="ECO:0000313" key="12">
    <source>
        <dbReference type="EMBL" id="MCG4611172.1"/>
    </source>
</evidence>
<dbReference type="Proteomes" id="UP001298681">
    <property type="component" value="Unassembled WGS sequence"/>
</dbReference>
<dbReference type="EC" id="2.8.1.7" evidence="3"/>
<name>A0ABS9MK28_9FIRM</name>
<dbReference type="SUPFAM" id="SSF53383">
    <property type="entry name" value="PLP-dependent transferases"/>
    <property type="match status" value="1"/>
</dbReference>
<feature type="domain" description="Aminotransferase class V" evidence="11">
    <location>
        <begin position="1"/>
        <end position="360"/>
    </location>
</feature>
<sequence>MYLDNSSTTRVCETAAAKVMELMTENYGNPSSLHALGFRAEQALTQARRSVAAALGAKEEEVFFTSGGTESNNLAIFGAAYARKRMGMHIVTTQIEHPSVANAVRQLEKEGWEVTWLQPDREGHIAPEAVLEAVRPDTTLVSMMAVNNEVGTILPIEAAARAIALKKAPALLHVDAVQAFGKLDTKPERKKIDLMSISAHKIHGPKGVGALYVRKGIRIQPHSFGGGQERGIRPGTEALPAIGGFGAAVEALPVVGESLKHAQELAAACREKLRALPGVALNSPEDALPYIVNFSAGAVRAETMLHFLAARGVYVSSGSACSKGKQSPVLEAMQLPKERIQSALRVSFSRFNTLEDVDALIEGVREGMASLAVKK</sequence>
<organism evidence="12 13">
    <name type="scientific">Anaeromassilibacillus senegalensis</name>
    <dbReference type="NCBI Taxonomy" id="1673717"/>
    <lineage>
        <taxon>Bacteria</taxon>
        <taxon>Bacillati</taxon>
        <taxon>Bacillota</taxon>
        <taxon>Clostridia</taxon>
        <taxon>Eubacteriales</taxon>
        <taxon>Acutalibacteraceae</taxon>
        <taxon>Anaeromassilibacillus</taxon>
    </lineage>
</organism>
<evidence type="ECO:0000313" key="13">
    <source>
        <dbReference type="Proteomes" id="UP001298681"/>
    </source>
</evidence>
<evidence type="ECO:0000256" key="6">
    <source>
        <dbReference type="ARBA" id="ARBA00022898"/>
    </source>
</evidence>
<dbReference type="InterPro" id="IPR020578">
    <property type="entry name" value="Aminotrans_V_PyrdxlP_BS"/>
</dbReference>
<dbReference type="Gene3D" id="3.90.1150.10">
    <property type="entry name" value="Aspartate Aminotransferase, domain 1"/>
    <property type="match status" value="1"/>
</dbReference>
<evidence type="ECO:0000259" key="11">
    <source>
        <dbReference type="Pfam" id="PF00266"/>
    </source>
</evidence>
<keyword evidence="4" id="KW-0808">Transferase</keyword>
<keyword evidence="7" id="KW-0408">Iron</keyword>
<dbReference type="PROSITE" id="PS00595">
    <property type="entry name" value="AA_TRANSFER_CLASS_5"/>
    <property type="match status" value="1"/>
</dbReference>
<dbReference type="PANTHER" id="PTHR11601">
    <property type="entry name" value="CYSTEINE DESULFURYLASE FAMILY MEMBER"/>
    <property type="match status" value="1"/>
</dbReference>
<dbReference type="InterPro" id="IPR015421">
    <property type="entry name" value="PyrdxlP-dep_Trfase_major"/>
</dbReference>
<protein>
    <recommendedName>
        <fullName evidence="3">cysteine desulfurase</fullName>
        <ecNumber evidence="3">2.8.1.7</ecNumber>
    </recommendedName>
</protein>
<comment type="catalytic activity">
    <reaction evidence="9">
        <text>(sulfur carrier)-H + L-cysteine = (sulfur carrier)-SH + L-alanine</text>
        <dbReference type="Rhea" id="RHEA:43892"/>
        <dbReference type="Rhea" id="RHEA-COMP:14737"/>
        <dbReference type="Rhea" id="RHEA-COMP:14739"/>
        <dbReference type="ChEBI" id="CHEBI:29917"/>
        <dbReference type="ChEBI" id="CHEBI:35235"/>
        <dbReference type="ChEBI" id="CHEBI:57972"/>
        <dbReference type="ChEBI" id="CHEBI:64428"/>
        <dbReference type="EC" id="2.8.1.7"/>
    </reaction>
</comment>
<evidence type="ECO:0000256" key="8">
    <source>
        <dbReference type="ARBA" id="ARBA00023014"/>
    </source>
</evidence>
<dbReference type="Gene3D" id="1.10.260.50">
    <property type="match status" value="1"/>
</dbReference>
<comment type="caution">
    <text evidence="12">The sequence shown here is derived from an EMBL/GenBank/DDBJ whole genome shotgun (WGS) entry which is preliminary data.</text>
</comment>
<reference evidence="12 13" key="1">
    <citation type="submission" date="2022-01" db="EMBL/GenBank/DDBJ databases">
        <title>Collection of gut derived symbiotic bacterial strains cultured from healthy donors.</title>
        <authorList>
            <person name="Lin H."/>
            <person name="Kohout C."/>
            <person name="Waligurski E."/>
            <person name="Pamer E.G."/>
        </authorList>
    </citation>
    <scope>NUCLEOTIDE SEQUENCE [LARGE SCALE GENOMIC DNA]</scope>
    <source>
        <strain evidence="12 13">DFI.7.58</strain>
    </source>
</reference>
<proteinExistence type="inferred from homology"/>
<dbReference type="InterPro" id="IPR000192">
    <property type="entry name" value="Aminotrans_V_dom"/>
</dbReference>
<evidence type="ECO:0000256" key="9">
    <source>
        <dbReference type="ARBA" id="ARBA00050776"/>
    </source>
</evidence>
<dbReference type="EMBL" id="JAKNHQ010000012">
    <property type="protein sequence ID" value="MCG4611172.1"/>
    <property type="molecule type" value="Genomic_DNA"/>
</dbReference>
<evidence type="ECO:0000256" key="5">
    <source>
        <dbReference type="ARBA" id="ARBA00022723"/>
    </source>
</evidence>
<accession>A0ABS9MK28</accession>
<dbReference type="RefSeq" id="WP_237966922.1">
    <property type="nucleotide sequence ID" value="NZ_JAKNHQ010000012.1"/>
</dbReference>
<comment type="similarity">
    <text evidence="2">Belongs to the class-V pyridoxal-phosphate-dependent aminotransferase family. NifS/IscS subfamily.</text>
</comment>
<dbReference type="Pfam" id="PF00266">
    <property type="entry name" value="Aminotran_5"/>
    <property type="match status" value="1"/>
</dbReference>
<keyword evidence="5" id="KW-0479">Metal-binding</keyword>
<dbReference type="PIRSF" id="PIRSF005572">
    <property type="entry name" value="NifS"/>
    <property type="match status" value="1"/>
</dbReference>